<evidence type="ECO:0000256" key="7">
    <source>
        <dbReference type="SAM" id="Phobius"/>
    </source>
</evidence>
<comment type="subcellular location">
    <subcellularLocation>
        <location evidence="1">Cell membrane</location>
        <topology evidence="1">Multi-pass membrane protein</topology>
    </subcellularLocation>
</comment>
<dbReference type="PANTHER" id="PTHR42718">
    <property type="entry name" value="MAJOR FACILITATOR SUPERFAMILY MULTIDRUG TRANSPORTER MFSC"/>
    <property type="match status" value="1"/>
</dbReference>
<dbReference type="Gene3D" id="1.20.1250.20">
    <property type="entry name" value="MFS general substrate transporter like domains"/>
    <property type="match status" value="1"/>
</dbReference>
<feature type="transmembrane region" description="Helical" evidence="7">
    <location>
        <begin position="339"/>
        <end position="357"/>
    </location>
</feature>
<reference evidence="9 10" key="1">
    <citation type="submission" date="2020-09" db="EMBL/GenBank/DDBJ databases">
        <title>Photobacterium sp. CAU 1568 isolated from sand of Sido Beach.</title>
        <authorList>
            <person name="Kim W."/>
        </authorList>
    </citation>
    <scope>NUCLEOTIDE SEQUENCE [LARGE SCALE GENOMIC DNA]</scope>
    <source>
        <strain evidence="9 10">CAU 1568</strain>
    </source>
</reference>
<feature type="domain" description="Major facilitator superfamily (MFS) profile" evidence="8">
    <location>
        <begin position="20"/>
        <end position="505"/>
    </location>
</feature>
<feature type="transmembrane region" description="Helical" evidence="7">
    <location>
        <begin position="57"/>
        <end position="74"/>
    </location>
</feature>
<dbReference type="SUPFAM" id="SSF103473">
    <property type="entry name" value="MFS general substrate transporter"/>
    <property type="match status" value="1"/>
</dbReference>
<feature type="transmembrane region" description="Helical" evidence="7">
    <location>
        <begin position="208"/>
        <end position="229"/>
    </location>
</feature>
<feature type="transmembrane region" description="Helical" evidence="7">
    <location>
        <begin position="273"/>
        <end position="294"/>
    </location>
</feature>
<dbReference type="CDD" id="cd17321">
    <property type="entry name" value="MFS_MMR_MDR_like"/>
    <property type="match status" value="1"/>
</dbReference>
<dbReference type="PANTHER" id="PTHR42718:SF47">
    <property type="entry name" value="METHYL VIOLOGEN RESISTANCE PROTEIN SMVA"/>
    <property type="match status" value="1"/>
</dbReference>
<evidence type="ECO:0000256" key="5">
    <source>
        <dbReference type="ARBA" id="ARBA00022989"/>
    </source>
</evidence>
<dbReference type="InterPro" id="IPR036259">
    <property type="entry name" value="MFS_trans_sf"/>
</dbReference>
<evidence type="ECO:0000256" key="4">
    <source>
        <dbReference type="ARBA" id="ARBA00022692"/>
    </source>
</evidence>
<dbReference type="Pfam" id="PF07690">
    <property type="entry name" value="MFS_1"/>
    <property type="match status" value="1"/>
</dbReference>
<feature type="transmembrane region" description="Helical" evidence="7">
    <location>
        <begin position="18"/>
        <end position="37"/>
    </location>
</feature>
<evidence type="ECO:0000256" key="2">
    <source>
        <dbReference type="ARBA" id="ARBA00022448"/>
    </source>
</evidence>
<keyword evidence="2" id="KW-0813">Transport</keyword>
<dbReference type="RefSeq" id="WP_192015606.1">
    <property type="nucleotide sequence ID" value="NZ_JACYTP010000004.1"/>
</dbReference>
<feature type="transmembrane region" description="Helical" evidence="7">
    <location>
        <begin position="476"/>
        <end position="496"/>
    </location>
</feature>
<feature type="transmembrane region" description="Helical" evidence="7">
    <location>
        <begin position="176"/>
        <end position="196"/>
    </location>
</feature>
<feature type="transmembrane region" description="Helical" evidence="7">
    <location>
        <begin position="314"/>
        <end position="332"/>
    </location>
</feature>
<dbReference type="InterPro" id="IPR020846">
    <property type="entry name" value="MFS_dom"/>
</dbReference>
<keyword evidence="4 7" id="KW-0812">Transmembrane</keyword>
<feature type="transmembrane region" description="Helical" evidence="7">
    <location>
        <begin position="144"/>
        <end position="170"/>
    </location>
</feature>
<evidence type="ECO:0000313" key="9">
    <source>
        <dbReference type="EMBL" id="MBD8512846.1"/>
    </source>
</evidence>
<evidence type="ECO:0000256" key="1">
    <source>
        <dbReference type="ARBA" id="ARBA00004651"/>
    </source>
</evidence>
<evidence type="ECO:0000256" key="6">
    <source>
        <dbReference type="ARBA" id="ARBA00023136"/>
    </source>
</evidence>
<proteinExistence type="predicted"/>
<accession>A0ABR9BKG9</accession>
<keyword evidence="6 7" id="KW-0472">Membrane</keyword>
<dbReference type="PROSITE" id="PS50850">
    <property type="entry name" value="MFS"/>
    <property type="match status" value="1"/>
</dbReference>
<comment type="caution">
    <text evidence="9">The sequence shown here is derived from an EMBL/GenBank/DDBJ whole genome shotgun (WGS) entry which is preliminary data.</text>
</comment>
<sequence length="515" mass="54147">MSSAANPLVAILKDRSKALALFVIMLPVLLVTIDNTILNFSLPRIASALSPSAAQQLWIIDAYSIVLAGLLVTMGGAGDRLGHRKMLFIGCSGFAAVSLVVVFSQQAWHLIAGRAVLGFFGAMILPATLALIRSAFEDREERRIAVAVWATCLTIGSALGPLVGGVLLQYYDWQSVFLVALPFLAPVILFAPFCLPESEKQPAFSIDYWSITLSLVAMVSLMFALKHGATEGIDALAISTFICGLVFGVLFVRRQLALKDPLLDLKLFTIPAFSVSIAVNLVSLGLLIGFIYLATQLMQIVLGSSPLVASLNLVPGQVLAIVAGMAVVPVVQRIAPNRVIAFCLVLAGVAFMVFALFDISMLTIAVAFALLNIGVAAITTVTNDLVLSSVPPDSAGSASSVSETAYEAGVVLGTTLIGGAVAWLYRANFVAPAGIDVSVAMQAKETLPGAYAVSQTLNSEWADSLLESASIAFTQSVQLVSLGVAVTVLAVVLVVLKYLKLPSSESADLATEMQD</sequence>
<feature type="transmembrane region" description="Helical" evidence="7">
    <location>
        <begin position="235"/>
        <end position="252"/>
    </location>
</feature>
<dbReference type="EMBL" id="JACYTP010000004">
    <property type="protein sequence ID" value="MBD8512846.1"/>
    <property type="molecule type" value="Genomic_DNA"/>
</dbReference>
<evidence type="ECO:0000259" key="8">
    <source>
        <dbReference type="PROSITE" id="PS50850"/>
    </source>
</evidence>
<evidence type="ECO:0000313" key="10">
    <source>
        <dbReference type="Proteomes" id="UP000649768"/>
    </source>
</evidence>
<dbReference type="Gene3D" id="1.20.1720.10">
    <property type="entry name" value="Multidrug resistance protein D"/>
    <property type="match status" value="1"/>
</dbReference>
<keyword evidence="5 7" id="KW-1133">Transmembrane helix</keyword>
<evidence type="ECO:0000256" key="3">
    <source>
        <dbReference type="ARBA" id="ARBA00022475"/>
    </source>
</evidence>
<protein>
    <submittedName>
        <fullName evidence="9">MFS transporter</fullName>
    </submittedName>
</protein>
<gene>
    <name evidence="9" type="ORF">IFO68_09095</name>
</gene>
<keyword evidence="3" id="KW-1003">Cell membrane</keyword>
<feature type="transmembrane region" description="Helical" evidence="7">
    <location>
        <begin position="408"/>
        <end position="425"/>
    </location>
</feature>
<keyword evidence="10" id="KW-1185">Reference proteome</keyword>
<dbReference type="InterPro" id="IPR011701">
    <property type="entry name" value="MFS"/>
</dbReference>
<name>A0ABR9BKG9_9GAMM</name>
<dbReference type="Proteomes" id="UP000649768">
    <property type="component" value="Unassembled WGS sequence"/>
</dbReference>
<feature type="transmembrane region" description="Helical" evidence="7">
    <location>
        <begin position="363"/>
        <end position="387"/>
    </location>
</feature>
<feature type="transmembrane region" description="Helical" evidence="7">
    <location>
        <begin position="111"/>
        <end position="132"/>
    </location>
</feature>
<feature type="transmembrane region" description="Helical" evidence="7">
    <location>
        <begin position="86"/>
        <end position="105"/>
    </location>
</feature>
<organism evidence="9 10">
    <name type="scientific">Photobacterium arenosum</name>
    <dbReference type="NCBI Taxonomy" id="2774143"/>
    <lineage>
        <taxon>Bacteria</taxon>
        <taxon>Pseudomonadati</taxon>
        <taxon>Pseudomonadota</taxon>
        <taxon>Gammaproteobacteria</taxon>
        <taxon>Vibrionales</taxon>
        <taxon>Vibrionaceae</taxon>
        <taxon>Photobacterium</taxon>
    </lineage>
</organism>